<proteinExistence type="predicted"/>
<accession>A0A0L0F7M7</accession>
<evidence type="ECO:0000313" key="2">
    <source>
        <dbReference type="Proteomes" id="UP000054560"/>
    </source>
</evidence>
<gene>
    <name evidence="1" type="ORF">SARC_14716</name>
</gene>
<reference evidence="1 2" key="1">
    <citation type="submission" date="2011-02" db="EMBL/GenBank/DDBJ databases">
        <title>The Genome Sequence of Sphaeroforma arctica JP610.</title>
        <authorList>
            <consortium name="The Broad Institute Genome Sequencing Platform"/>
            <person name="Russ C."/>
            <person name="Cuomo C."/>
            <person name="Young S.K."/>
            <person name="Zeng Q."/>
            <person name="Gargeya S."/>
            <person name="Alvarado L."/>
            <person name="Berlin A."/>
            <person name="Chapman S.B."/>
            <person name="Chen Z."/>
            <person name="Freedman E."/>
            <person name="Gellesch M."/>
            <person name="Goldberg J."/>
            <person name="Griggs A."/>
            <person name="Gujja S."/>
            <person name="Heilman E."/>
            <person name="Heiman D."/>
            <person name="Howarth C."/>
            <person name="Mehta T."/>
            <person name="Neiman D."/>
            <person name="Pearson M."/>
            <person name="Roberts A."/>
            <person name="Saif S."/>
            <person name="Shea T."/>
            <person name="Shenoy N."/>
            <person name="Sisk P."/>
            <person name="Stolte C."/>
            <person name="Sykes S."/>
            <person name="White J."/>
            <person name="Yandava C."/>
            <person name="Burger G."/>
            <person name="Gray M.W."/>
            <person name="Holland P.W.H."/>
            <person name="King N."/>
            <person name="Lang F.B.F."/>
            <person name="Roger A.J."/>
            <person name="Ruiz-Trillo I."/>
            <person name="Haas B."/>
            <person name="Nusbaum C."/>
            <person name="Birren B."/>
        </authorList>
    </citation>
    <scope>NUCLEOTIDE SEQUENCE [LARGE SCALE GENOMIC DNA]</scope>
    <source>
        <strain evidence="1 2">JP610</strain>
    </source>
</reference>
<dbReference type="EMBL" id="KQ246597">
    <property type="protein sequence ID" value="KNC72725.1"/>
    <property type="molecule type" value="Genomic_DNA"/>
</dbReference>
<dbReference type="AlphaFoldDB" id="A0A0L0F7M7"/>
<dbReference type="GeneID" id="25915220"/>
<sequence>EEIQRDMYISLLDEATNTLREPMDGLMGYWTFDEVDPSFAYDYSGNNNHLRAAGCAVCDDGVDDEGFNNTYYQGWNTTAQATVCEPIAQSSVSDWYTDALVYGGAYCYY</sequence>
<evidence type="ECO:0000313" key="1">
    <source>
        <dbReference type="EMBL" id="KNC72725.1"/>
    </source>
</evidence>
<feature type="non-terminal residue" evidence="1">
    <location>
        <position position="1"/>
    </location>
</feature>
<organism evidence="1 2">
    <name type="scientific">Sphaeroforma arctica JP610</name>
    <dbReference type="NCBI Taxonomy" id="667725"/>
    <lineage>
        <taxon>Eukaryota</taxon>
        <taxon>Ichthyosporea</taxon>
        <taxon>Ichthyophonida</taxon>
        <taxon>Sphaeroforma</taxon>
    </lineage>
</organism>
<dbReference type="Proteomes" id="UP000054560">
    <property type="component" value="Unassembled WGS sequence"/>
</dbReference>
<dbReference type="RefSeq" id="XP_014146627.1">
    <property type="nucleotide sequence ID" value="XM_014291152.1"/>
</dbReference>
<keyword evidence="2" id="KW-1185">Reference proteome</keyword>
<protein>
    <submittedName>
        <fullName evidence="1">Uncharacterized protein</fullName>
    </submittedName>
</protein>
<feature type="non-terminal residue" evidence="1">
    <location>
        <position position="109"/>
    </location>
</feature>
<name>A0A0L0F7M7_9EUKA</name>